<keyword evidence="1" id="KW-0812">Transmembrane</keyword>
<proteinExistence type="predicted"/>
<organism evidence="2 3">
    <name type="scientific">Candidatus Magasanikbacteria bacterium RIFCSPLOWO2_01_FULL_40_15</name>
    <dbReference type="NCBI Taxonomy" id="1798686"/>
    <lineage>
        <taxon>Bacteria</taxon>
        <taxon>Candidatus Magasanikiibacteriota</taxon>
    </lineage>
</organism>
<gene>
    <name evidence="2" type="ORF">A2983_01085</name>
</gene>
<name>A0A1F6N3L0_9BACT</name>
<dbReference type="AlphaFoldDB" id="A0A1F6N3L0"/>
<accession>A0A1F6N3L0</accession>
<protein>
    <submittedName>
        <fullName evidence="2">Uncharacterized protein</fullName>
    </submittedName>
</protein>
<comment type="caution">
    <text evidence="2">The sequence shown here is derived from an EMBL/GenBank/DDBJ whole genome shotgun (WGS) entry which is preliminary data.</text>
</comment>
<evidence type="ECO:0000313" key="2">
    <source>
        <dbReference type="EMBL" id="OGH78338.1"/>
    </source>
</evidence>
<reference evidence="2 3" key="1">
    <citation type="journal article" date="2016" name="Nat. Commun.">
        <title>Thousands of microbial genomes shed light on interconnected biogeochemical processes in an aquifer system.</title>
        <authorList>
            <person name="Anantharaman K."/>
            <person name="Brown C.T."/>
            <person name="Hug L.A."/>
            <person name="Sharon I."/>
            <person name="Castelle C.J."/>
            <person name="Probst A.J."/>
            <person name="Thomas B.C."/>
            <person name="Singh A."/>
            <person name="Wilkins M.J."/>
            <person name="Karaoz U."/>
            <person name="Brodie E.L."/>
            <person name="Williams K.H."/>
            <person name="Hubbard S.S."/>
            <person name="Banfield J.F."/>
        </authorList>
    </citation>
    <scope>NUCLEOTIDE SEQUENCE [LARGE SCALE GENOMIC DNA]</scope>
</reference>
<sequence length="365" mass="38762">MKKLFITYALVTVLFLTLPIIVDAKKTLADADSALVDVVGPSGIDESDIGQAAGSVVQGVLGAVGLLFFCLMVYAGMVWMTAQGDDARVTKARDTIIAASIGMVIIVASYAITNLVVERIINTGKPIVGGASNDPEAPSPNTIGGEALGCCILPVDYFSLGSAIPSVGSETDCDNKAKEILGDSFVTDYGKTWNYYEGEGLGTTEACVEIAKCWVGNAGVSSENACIKKITDKIELNAEIQAAKQAAADAAAIAEAKKDWKWCIIDKECVEGNPTYCPADVYNIFNTKDECNEALSTPPQFKECMLNTPDPCLIISQENCTKEKFCQKKDSKCVTSITEAFCNASSEVDCGKKESDGEACILKNI</sequence>
<dbReference type="InterPro" id="IPR043993">
    <property type="entry name" value="T4SS_pilin"/>
</dbReference>
<evidence type="ECO:0000313" key="3">
    <source>
        <dbReference type="Proteomes" id="UP000177040"/>
    </source>
</evidence>
<dbReference type="Pfam" id="PF18895">
    <property type="entry name" value="T4SS_pilin"/>
    <property type="match status" value="1"/>
</dbReference>
<keyword evidence="1" id="KW-1133">Transmembrane helix</keyword>
<evidence type="ECO:0000256" key="1">
    <source>
        <dbReference type="SAM" id="Phobius"/>
    </source>
</evidence>
<feature type="transmembrane region" description="Helical" evidence="1">
    <location>
        <begin position="96"/>
        <end position="117"/>
    </location>
</feature>
<dbReference type="Proteomes" id="UP000177040">
    <property type="component" value="Unassembled WGS sequence"/>
</dbReference>
<feature type="transmembrane region" description="Helical" evidence="1">
    <location>
        <begin position="56"/>
        <end position="75"/>
    </location>
</feature>
<keyword evidence="1" id="KW-0472">Membrane</keyword>
<dbReference type="EMBL" id="MFQH01000013">
    <property type="protein sequence ID" value="OGH78338.1"/>
    <property type="molecule type" value="Genomic_DNA"/>
</dbReference>